<keyword evidence="2" id="KW-1003">Cell membrane</keyword>
<dbReference type="EMBL" id="JBHTAP010000001">
    <property type="protein sequence ID" value="MFC7234821.1"/>
    <property type="molecule type" value="Genomic_DNA"/>
</dbReference>
<dbReference type="InterPro" id="IPR001851">
    <property type="entry name" value="ABC_transp_permease"/>
</dbReference>
<organism evidence="8 9">
    <name type="scientific">Halosegnis marinus</name>
    <dbReference type="NCBI Taxonomy" id="3034023"/>
    <lineage>
        <taxon>Archaea</taxon>
        <taxon>Methanobacteriati</taxon>
        <taxon>Methanobacteriota</taxon>
        <taxon>Stenosarchaea group</taxon>
        <taxon>Halobacteria</taxon>
        <taxon>Halobacteriales</taxon>
        <taxon>Natronomonadaceae</taxon>
        <taxon>Halosegnis</taxon>
    </lineage>
</organism>
<reference evidence="8 9" key="1">
    <citation type="journal article" date="2019" name="Int. J. Syst. Evol. Microbiol.">
        <title>The Global Catalogue of Microorganisms (GCM) 10K type strain sequencing project: providing services to taxonomists for standard genome sequencing and annotation.</title>
        <authorList>
            <consortium name="The Broad Institute Genomics Platform"/>
            <consortium name="The Broad Institute Genome Sequencing Center for Infectious Disease"/>
            <person name="Wu L."/>
            <person name="Ma J."/>
        </authorList>
    </citation>
    <scope>NUCLEOTIDE SEQUENCE [LARGE SCALE GENOMIC DNA]</scope>
    <source>
        <strain evidence="8 9">DT85</strain>
    </source>
</reference>
<comment type="subcellular location">
    <subcellularLocation>
        <location evidence="1">Cell membrane</location>
        <topology evidence="1">Multi-pass membrane protein</topology>
    </subcellularLocation>
</comment>
<feature type="compositionally biased region" description="Low complexity" evidence="6">
    <location>
        <begin position="433"/>
        <end position="452"/>
    </location>
</feature>
<feature type="compositionally biased region" description="Acidic residues" evidence="6">
    <location>
        <begin position="453"/>
        <end position="480"/>
    </location>
</feature>
<keyword evidence="4 7" id="KW-1133">Transmembrane helix</keyword>
<feature type="transmembrane region" description="Helical" evidence="7">
    <location>
        <begin position="21"/>
        <end position="39"/>
    </location>
</feature>
<proteinExistence type="predicted"/>
<dbReference type="GO" id="GO:0005886">
    <property type="term" value="C:plasma membrane"/>
    <property type="evidence" value="ECO:0007669"/>
    <property type="project" value="UniProtKB-SubCell"/>
</dbReference>
<keyword evidence="3 7" id="KW-0812">Transmembrane</keyword>
<feature type="transmembrane region" description="Helical" evidence="7">
    <location>
        <begin position="219"/>
        <end position="240"/>
    </location>
</feature>
<sequence>MSVADRLGGRFDGLTAAEQGVSAFVVGLSVLLLFGLITGGLSPTYFLYLVGLVGMYVLLSFGLNAQWGYTGLINFSVAAFFGLGAYGTALLTASSSPIGLSGSLLLGVVPLTLVGLFVAIVLAAVVAVAIGVPTLRLRADYLAIASLGLAEVVRVLILNQQDVTNGSAGLRGLPGFFEGWPLLGTFPETMPTLRVAELEVSIPGVYSTRILGFTLDTPFWQALVNVALVFVFVAVVYAVLRRAHRSPWGRVLRTVRADEDLAEALGKDTYSLKMQSFVLGSVIMALAGVFYAHLNLFVSPGDLEPINTFYVWIAVILGGSGSNRGAMFGGFVVIAIREGTRFLGDLLPEALPSLGIPFTDLAVSFPELVATTYATVVNNFASTRLLAVGLLIVLVMRFRPQGVLPPQRELVWPASVAESSGPGETNPRETIEDGATAGAHETAATDAAADEGSAPDESADTADADDTTTADADDGGEDRE</sequence>
<evidence type="ECO:0000313" key="8">
    <source>
        <dbReference type="EMBL" id="MFC7234821.1"/>
    </source>
</evidence>
<dbReference type="CDD" id="cd06581">
    <property type="entry name" value="TM_PBP1_LivM_like"/>
    <property type="match status" value="1"/>
</dbReference>
<feature type="transmembrane region" description="Helical" evidence="7">
    <location>
        <begin position="309"/>
        <end position="334"/>
    </location>
</feature>
<evidence type="ECO:0000256" key="4">
    <source>
        <dbReference type="ARBA" id="ARBA00022989"/>
    </source>
</evidence>
<keyword evidence="9" id="KW-1185">Reference proteome</keyword>
<evidence type="ECO:0000256" key="7">
    <source>
        <dbReference type="SAM" id="Phobius"/>
    </source>
</evidence>
<dbReference type="Proteomes" id="UP001596398">
    <property type="component" value="Unassembled WGS sequence"/>
</dbReference>
<feature type="transmembrane region" description="Helical" evidence="7">
    <location>
        <begin position="45"/>
        <end position="65"/>
    </location>
</feature>
<dbReference type="InterPro" id="IPR043428">
    <property type="entry name" value="LivM-like"/>
</dbReference>
<dbReference type="GeneID" id="79266492"/>
<feature type="transmembrane region" description="Helical" evidence="7">
    <location>
        <begin position="277"/>
        <end position="297"/>
    </location>
</feature>
<evidence type="ECO:0000256" key="3">
    <source>
        <dbReference type="ARBA" id="ARBA00022692"/>
    </source>
</evidence>
<name>A0ABD5ZNH8_9EURY</name>
<feature type="transmembrane region" description="Helical" evidence="7">
    <location>
        <begin position="139"/>
        <end position="157"/>
    </location>
</feature>
<evidence type="ECO:0000256" key="2">
    <source>
        <dbReference type="ARBA" id="ARBA00022475"/>
    </source>
</evidence>
<feature type="region of interest" description="Disordered" evidence="6">
    <location>
        <begin position="415"/>
        <end position="480"/>
    </location>
</feature>
<accession>A0ABD5ZNH8</accession>
<protein>
    <submittedName>
        <fullName evidence="8">Branched-chain amino acid ABC transporter permease</fullName>
    </submittedName>
</protein>
<keyword evidence="5 7" id="KW-0472">Membrane</keyword>
<feature type="transmembrane region" description="Helical" evidence="7">
    <location>
        <begin position="72"/>
        <end position="92"/>
    </location>
</feature>
<evidence type="ECO:0000313" key="9">
    <source>
        <dbReference type="Proteomes" id="UP001596398"/>
    </source>
</evidence>
<comment type="caution">
    <text evidence="8">The sequence shown here is derived from an EMBL/GenBank/DDBJ whole genome shotgun (WGS) entry which is preliminary data.</text>
</comment>
<feature type="transmembrane region" description="Helical" evidence="7">
    <location>
        <begin position="104"/>
        <end position="132"/>
    </location>
</feature>
<dbReference type="PANTHER" id="PTHR30482:SF10">
    <property type="entry name" value="HIGH-AFFINITY BRANCHED-CHAIN AMINO ACID TRANSPORT PROTEIN BRAE"/>
    <property type="match status" value="1"/>
</dbReference>
<dbReference type="AlphaFoldDB" id="A0ABD5ZNH8"/>
<dbReference type="PANTHER" id="PTHR30482">
    <property type="entry name" value="HIGH-AFFINITY BRANCHED-CHAIN AMINO ACID TRANSPORT SYSTEM PERMEASE"/>
    <property type="match status" value="1"/>
</dbReference>
<evidence type="ECO:0000256" key="5">
    <source>
        <dbReference type="ARBA" id="ARBA00023136"/>
    </source>
</evidence>
<gene>
    <name evidence="8" type="ORF">ACFQJ4_05745</name>
</gene>
<dbReference type="Pfam" id="PF02653">
    <property type="entry name" value="BPD_transp_2"/>
    <property type="match status" value="1"/>
</dbReference>
<evidence type="ECO:0000256" key="1">
    <source>
        <dbReference type="ARBA" id="ARBA00004651"/>
    </source>
</evidence>
<evidence type="ECO:0000256" key="6">
    <source>
        <dbReference type="SAM" id="MobiDB-lite"/>
    </source>
</evidence>
<dbReference type="RefSeq" id="WP_276235843.1">
    <property type="nucleotide sequence ID" value="NZ_CP119802.1"/>
</dbReference>